<dbReference type="GO" id="GO:0001735">
    <property type="term" value="F:prenylcysteine oxidase activity"/>
    <property type="evidence" value="ECO:0007669"/>
    <property type="project" value="InterPro"/>
</dbReference>
<feature type="signal peptide" evidence="8">
    <location>
        <begin position="1"/>
        <end position="18"/>
    </location>
</feature>
<keyword evidence="4 8" id="KW-0732">Signal</keyword>
<protein>
    <recommendedName>
        <fullName evidence="9">Prenylcysteine lyase domain-containing protein</fullName>
    </recommendedName>
</protein>
<dbReference type="InterPro" id="IPR010795">
    <property type="entry name" value="Prenylcys_lyase"/>
</dbReference>
<dbReference type="InterPro" id="IPR017046">
    <property type="entry name" value="Prenylcysteine_Oxase1"/>
</dbReference>
<dbReference type="PANTHER" id="PTHR15944:SF0">
    <property type="entry name" value="PRENYLCYSTEINE LYASE DOMAIN-CONTAINING PROTEIN"/>
    <property type="match status" value="1"/>
</dbReference>
<dbReference type="Gene3D" id="3.50.50.60">
    <property type="entry name" value="FAD/NAD(P)-binding domain"/>
    <property type="match status" value="1"/>
</dbReference>
<evidence type="ECO:0000256" key="7">
    <source>
        <dbReference type="ARBA" id="ARBA00023180"/>
    </source>
</evidence>
<evidence type="ECO:0000256" key="3">
    <source>
        <dbReference type="ARBA" id="ARBA00022630"/>
    </source>
</evidence>
<evidence type="ECO:0000313" key="10">
    <source>
        <dbReference type="EMBL" id="KAK9809372.1"/>
    </source>
</evidence>
<evidence type="ECO:0000313" key="11">
    <source>
        <dbReference type="Proteomes" id="UP001465755"/>
    </source>
</evidence>
<keyword evidence="5" id="KW-0274">FAD</keyword>
<evidence type="ECO:0000259" key="9">
    <source>
        <dbReference type="Pfam" id="PF07156"/>
    </source>
</evidence>
<dbReference type="Pfam" id="PF07156">
    <property type="entry name" value="Prenylcys_lyase"/>
    <property type="match status" value="1"/>
</dbReference>
<feature type="domain" description="Prenylcysteine lyase" evidence="9">
    <location>
        <begin position="123"/>
        <end position="399"/>
    </location>
</feature>
<proteinExistence type="inferred from homology"/>
<dbReference type="AlphaFoldDB" id="A0AAW1PKK8"/>
<evidence type="ECO:0000256" key="6">
    <source>
        <dbReference type="ARBA" id="ARBA00023002"/>
    </source>
</evidence>
<name>A0AAW1PKK8_9CHLO</name>
<evidence type="ECO:0000256" key="4">
    <source>
        <dbReference type="ARBA" id="ARBA00022729"/>
    </source>
</evidence>
<dbReference type="PANTHER" id="PTHR15944">
    <property type="entry name" value="FARNESYLCYSTEINE LYASE"/>
    <property type="match status" value="1"/>
</dbReference>
<dbReference type="InterPro" id="IPR036188">
    <property type="entry name" value="FAD/NAD-bd_sf"/>
</dbReference>
<accession>A0AAW1PKK8</accession>
<evidence type="ECO:0000256" key="5">
    <source>
        <dbReference type="ARBA" id="ARBA00022827"/>
    </source>
</evidence>
<evidence type="ECO:0000256" key="2">
    <source>
        <dbReference type="ARBA" id="ARBA00009967"/>
    </source>
</evidence>
<evidence type="ECO:0000256" key="8">
    <source>
        <dbReference type="SAM" id="SignalP"/>
    </source>
</evidence>
<keyword evidence="3" id="KW-0285">Flavoprotein</keyword>
<dbReference type="GO" id="GO:0030327">
    <property type="term" value="P:prenylated protein catabolic process"/>
    <property type="evidence" value="ECO:0007669"/>
    <property type="project" value="TreeGrafter"/>
</dbReference>
<comment type="caution">
    <text evidence="10">The sequence shown here is derived from an EMBL/GenBank/DDBJ whole genome shotgun (WGS) entry which is preliminary data.</text>
</comment>
<gene>
    <name evidence="10" type="ORF">WJX73_009603</name>
</gene>
<organism evidence="10 11">
    <name type="scientific">Symbiochloris irregularis</name>
    <dbReference type="NCBI Taxonomy" id="706552"/>
    <lineage>
        <taxon>Eukaryota</taxon>
        <taxon>Viridiplantae</taxon>
        <taxon>Chlorophyta</taxon>
        <taxon>core chlorophytes</taxon>
        <taxon>Trebouxiophyceae</taxon>
        <taxon>Trebouxiales</taxon>
        <taxon>Trebouxiaceae</taxon>
        <taxon>Symbiochloris</taxon>
    </lineage>
</organism>
<dbReference type="GO" id="GO:0030328">
    <property type="term" value="P:prenylcysteine catabolic process"/>
    <property type="evidence" value="ECO:0007669"/>
    <property type="project" value="InterPro"/>
</dbReference>
<sequence>MVLALLALLVTSSLLASGDTCGAAPFSVAVVGSGVGGAFSATLVRQHFNASALIDVYEGLAVGGRTQSIEVSGETVELGASIFCELNYYLRDWAESLQLGRVPAGLNTTDAPFAIFDGSSFVFQQSTWSAVSLCRLVWRYGLSYFRFRAAPTAIVQKYLRFYTLQREGFSADTPEQLLQEVGLFDLTQKTFKDAIEAIIGSGSAAARFLDELLSGINRVNYNQAALNAFAGMVSMFPFVDDRLYHVRGGNVRLSKALLTHAAARVHHPAAIQAIQRQPDGRWRLTLTSDTAATRQEDMIYDAVMVATPLEQANIQFEGFDPPPLPPRKYQRTVTTLVSGRLQPTYFGVAALPPGESIMVTAAAKTPFSSIAPVIVFPNGTITYKIFSAEPLATTLLNEI</sequence>
<dbReference type="SUPFAM" id="SSF51905">
    <property type="entry name" value="FAD/NAD(P)-binding domain"/>
    <property type="match status" value="1"/>
</dbReference>
<dbReference type="Pfam" id="PF13450">
    <property type="entry name" value="NAD_binding_8"/>
    <property type="match status" value="1"/>
</dbReference>
<comment type="cofactor">
    <cofactor evidence="1">
        <name>FAD</name>
        <dbReference type="ChEBI" id="CHEBI:57692"/>
    </cofactor>
</comment>
<dbReference type="EMBL" id="JALJOQ010000021">
    <property type="protein sequence ID" value="KAK9809372.1"/>
    <property type="molecule type" value="Genomic_DNA"/>
</dbReference>
<comment type="similarity">
    <text evidence="2">Belongs to the prenylcysteine oxidase family.</text>
</comment>
<reference evidence="10 11" key="1">
    <citation type="journal article" date="2024" name="Nat. Commun.">
        <title>Phylogenomics reveals the evolutionary origins of lichenization in chlorophyte algae.</title>
        <authorList>
            <person name="Puginier C."/>
            <person name="Libourel C."/>
            <person name="Otte J."/>
            <person name="Skaloud P."/>
            <person name="Haon M."/>
            <person name="Grisel S."/>
            <person name="Petersen M."/>
            <person name="Berrin J.G."/>
            <person name="Delaux P.M."/>
            <person name="Dal Grande F."/>
            <person name="Keller J."/>
        </authorList>
    </citation>
    <scope>NUCLEOTIDE SEQUENCE [LARGE SCALE GENOMIC DNA]</scope>
    <source>
        <strain evidence="10 11">SAG 2036</strain>
    </source>
</reference>
<evidence type="ECO:0000256" key="1">
    <source>
        <dbReference type="ARBA" id="ARBA00001974"/>
    </source>
</evidence>
<dbReference type="Proteomes" id="UP001465755">
    <property type="component" value="Unassembled WGS sequence"/>
</dbReference>
<keyword evidence="7" id="KW-0325">Glycoprotein</keyword>
<keyword evidence="6" id="KW-0560">Oxidoreductase</keyword>
<keyword evidence="11" id="KW-1185">Reference proteome</keyword>
<feature type="chain" id="PRO_5043833662" description="Prenylcysteine lyase domain-containing protein" evidence="8">
    <location>
        <begin position="19"/>
        <end position="399"/>
    </location>
</feature>